<dbReference type="Gene3D" id="2.80.10.50">
    <property type="match status" value="2"/>
</dbReference>
<dbReference type="Proteomes" id="UP000317043">
    <property type="component" value="Unassembled WGS sequence"/>
</dbReference>
<accession>A0A543AYM6</accession>
<dbReference type="EMBL" id="VFOW01000001">
    <property type="protein sequence ID" value="TQL77672.1"/>
    <property type="molecule type" value="Genomic_DNA"/>
</dbReference>
<keyword evidence="3" id="KW-1185">Reference proteome</keyword>
<dbReference type="OrthoDB" id="5506986at2"/>
<dbReference type="InterPro" id="IPR011047">
    <property type="entry name" value="Quinoprotein_ADH-like_sf"/>
</dbReference>
<organism evidence="2 3">
    <name type="scientific">Stackebrandtia endophytica</name>
    <dbReference type="NCBI Taxonomy" id="1496996"/>
    <lineage>
        <taxon>Bacteria</taxon>
        <taxon>Bacillati</taxon>
        <taxon>Actinomycetota</taxon>
        <taxon>Actinomycetes</taxon>
        <taxon>Glycomycetales</taxon>
        <taxon>Glycomycetaceae</taxon>
        <taxon>Stackebrandtia</taxon>
    </lineage>
</organism>
<protein>
    <submittedName>
        <fullName evidence="2">Beta-propeller uncharacterized protein DUF5122</fullName>
    </submittedName>
</protein>
<name>A0A543AYM6_9ACTN</name>
<dbReference type="InParanoid" id="A0A543AYM6"/>
<comment type="caution">
    <text evidence="2">The sequence shown here is derived from an EMBL/GenBank/DDBJ whole genome shotgun (WGS) entry which is preliminary data.</text>
</comment>
<feature type="chain" id="PRO_5022193069" evidence="1">
    <location>
        <begin position="24"/>
        <end position="376"/>
    </location>
</feature>
<dbReference type="PANTHER" id="PTHR31778">
    <property type="entry name" value="BUD SITE SELECTION PROTEIN RAX2"/>
    <property type="match status" value="1"/>
</dbReference>
<dbReference type="InterPro" id="IPR013431">
    <property type="entry name" value="Delta_60_rpt"/>
</dbReference>
<dbReference type="GO" id="GO:1902929">
    <property type="term" value="C:plasma membrane of growing cell tip"/>
    <property type="evidence" value="ECO:0007669"/>
    <property type="project" value="TreeGrafter"/>
</dbReference>
<dbReference type="SUPFAM" id="SSF50998">
    <property type="entry name" value="Quinoprotein alcohol dehydrogenase-like"/>
    <property type="match status" value="1"/>
</dbReference>
<reference evidence="2 3" key="1">
    <citation type="submission" date="2019-06" db="EMBL/GenBank/DDBJ databases">
        <title>Sequencing the genomes of 1000 actinobacteria strains.</title>
        <authorList>
            <person name="Klenk H.-P."/>
        </authorList>
    </citation>
    <scope>NUCLEOTIDE SEQUENCE [LARGE SCALE GENOMIC DNA]</scope>
    <source>
        <strain evidence="2 3">DSM 45928</strain>
    </source>
</reference>
<proteinExistence type="predicted"/>
<gene>
    <name evidence="2" type="ORF">FB566_3233</name>
</gene>
<sequence length="376" mass="39313">MKHLLTSGAMVAVLALGAAPAYAAEVANAPLSGTSVNDAVYAVVEQDGTIYAGGDFGYAFDAGRRQVRTHLVATTTDGTLTSFAPQLDGPVTSLAVDSSHLYVGGTFSHIDGVAMSRIARFNLESGRLDTRFKVVVNAVPRSMAVGDNRLFIGGDFNTVNGQPRTKLAAVNLTDGALIAAFAPQLDYGVRAVELAPGRLYIGGGFTKVNGSSMRYLAAVSPVDGTLVTGFVPPTDSVVWDIAVDGDRVYSSQSGWGGLVQSVDLSGAELWRRTTDGGAQAVAALDGVVYVGGHFERVCLNTAAGDFGDCRNRYRVDRRKFFAVTENNTLLNWNPDADSVRGVFAMAVGDGALIAGGTFLTFGAGVQKQRGLAVFPA</sequence>
<keyword evidence="1" id="KW-0732">Signal</keyword>
<dbReference type="PANTHER" id="PTHR31778:SF2">
    <property type="entry name" value="BUD SITE SELECTION PROTEIN RAX2"/>
    <property type="match status" value="1"/>
</dbReference>
<evidence type="ECO:0000256" key="1">
    <source>
        <dbReference type="SAM" id="SignalP"/>
    </source>
</evidence>
<dbReference type="RefSeq" id="WP_142040928.1">
    <property type="nucleotide sequence ID" value="NZ_JBHTGS010000001.1"/>
</dbReference>
<evidence type="ECO:0000313" key="2">
    <source>
        <dbReference type="EMBL" id="TQL77672.1"/>
    </source>
</evidence>
<evidence type="ECO:0000313" key="3">
    <source>
        <dbReference type="Proteomes" id="UP000317043"/>
    </source>
</evidence>
<dbReference type="AlphaFoldDB" id="A0A543AYM6"/>
<feature type="signal peptide" evidence="1">
    <location>
        <begin position="1"/>
        <end position="23"/>
    </location>
</feature>
<dbReference type="Pfam" id="PF17164">
    <property type="entry name" value="DUF5122"/>
    <property type="match status" value="2"/>
</dbReference>